<dbReference type="GO" id="GO:0004489">
    <property type="term" value="F:methylenetetrahydrofolate reductase [NAD(P)H] activity"/>
    <property type="evidence" value="ECO:0007669"/>
    <property type="project" value="UniProtKB-EC"/>
</dbReference>
<proteinExistence type="inferred from homology"/>
<dbReference type="PANTHER" id="PTHR45754">
    <property type="entry name" value="METHYLENETETRAHYDROFOLATE REDUCTASE"/>
    <property type="match status" value="1"/>
</dbReference>
<keyword evidence="18" id="KW-1185">Reference proteome</keyword>
<keyword evidence="11" id="KW-0694">RNA-binding</keyword>
<dbReference type="Pfam" id="PF02219">
    <property type="entry name" value="MTHFR"/>
    <property type="match status" value="1"/>
</dbReference>
<dbReference type="Pfam" id="PF21895">
    <property type="entry name" value="MTHFR_C"/>
    <property type="match status" value="1"/>
</dbReference>
<dbReference type="FunFam" id="2.20.25.30:FF:000001">
    <property type="entry name" value="Ribosomal protein L37"/>
    <property type="match status" value="1"/>
</dbReference>
<sequence length="701" mass="77097">MKVPELYALAAHETPGSPNSSGHSAAFSFEFFPPKTEQGLANLLARIVRMTELRPAFVDVTWGAGGSASDRTLELCRLIQAIPGVEVCMHLTCTNTTRESIDEALKSILALRGDPPRQTPPHSAADQPSFEYAVDLVRYIRAQYGDYFSVGVAGYPEGHPDASLTLARASPITQSFGSSLDNDSASRLREIRYLKAKVDAGADFIITQMFFDADRFVTWYELCREQGITVPILPNILPPQQYQSFRRIAQLCQVNIPAKVLEDLEPIQLDDSAVKAYGERLVLDIIRTLQIRLGLRFFHFTTLNLESSVRRIVTELRSEEGQEPGDRKPSTGPAVTNRAIVAEQFLPRDGALLNDLVTAGAPSAVPAHQHRLQDTPAEVTWDDFPNGRWGDSSSPAFGDYAAYGGSVLPITSAQAVALWGRPTSRADLTELFTRFLGGNSNSNSPQLSQAPPLRSDVPRRLPWALYDSLSAETSWIQPALLRLTTEHGLWTVASQPPVDGIRSDDPQVGWGPRGGLVYQKPFVEFFASTATFRALQVRFRADPWITYLAGNRHGEFVTSYGSDGTADGLIDSDGADDDSLANVLTWGIFPGKEVVQASLVDRAGFLSWKTKGTASFGKRHIKTHVLCKRCGNRAFHVQKKTCASCGYPSAKIRKYNWSEKAKRRKALGTGRMRYMKHIPSRAKNGFGLHKNSKAKAAAASE</sequence>
<evidence type="ECO:0000256" key="7">
    <source>
        <dbReference type="ARBA" id="ARBA00022730"/>
    </source>
</evidence>
<dbReference type="EC" id="1.5.1.20" evidence="17"/>
<evidence type="ECO:0000256" key="15">
    <source>
        <dbReference type="RuleBase" id="RU004254"/>
    </source>
</evidence>
<evidence type="ECO:0000256" key="9">
    <source>
        <dbReference type="ARBA" id="ARBA00022827"/>
    </source>
</evidence>
<evidence type="ECO:0000256" key="5">
    <source>
        <dbReference type="ARBA" id="ARBA00022630"/>
    </source>
</evidence>
<dbReference type="GO" id="GO:0019843">
    <property type="term" value="F:rRNA binding"/>
    <property type="evidence" value="ECO:0007669"/>
    <property type="project" value="UniProtKB-KW"/>
</dbReference>
<evidence type="ECO:0000256" key="4">
    <source>
        <dbReference type="ARBA" id="ARBA00009805"/>
    </source>
</evidence>
<gene>
    <name evidence="17" type="primary">MET12_1</name>
    <name evidence="17" type="ORF">IWQ60_001878</name>
</gene>
<dbReference type="InterPro" id="IPR018267">
    <property type="entry name" value="Ribosomal_eL37_CS"/>
</dbReference>
<feature type="domain" description="MTHFR SAM-binding regulatory" evidence="16">
    <location>
        <begin position="380"/>
        <end position="615"/>
    </location>
</feature>
<dbReference type="GO" id="GO:0005829">
    <property type="term" value="C:cytosol"/>
    <property type="evidence" value="ECO:0007669"/>
    <property type="project" value="TreeGrafter"/>
</dbReference>
<evidence type="ECO:0000256" key="3">
    <source>
        <dbReference type="ARBA" id="ARBA00006743"/>
    </source>
</evidence>
<dbReference type="AlphaFoldDB" id="A0A9W8ACA2"/>
<dbReference type="GO" id="GO:0005840">
    <property type="term" value="C:ribosome"/>
    <property type="evidence" value="ECO:0007669"/>
    <property type="project" value="UniProtKB-KW"/>
</dbReference>
<keyword evidence="8" id="KW-0863">Zinc-finger</keyword>
<evidence type="ECO:0000256" key="6">
    <source>
        <dbReference type="ARBA" id="ARBA00022723"/>
    </source>
</evidence>
<keyword evidence="5" id="KW-0285">Flavoprotein</keyword>
<evidence type="ECO:0000256" key="11">
    <source>
        <dbReference type="ARBA" id="ARBA00022884"/>
    </source>
</evidence>
<keyword evidence="13 17" id="KW-0560">Oxidoreductase</keyword>
<dbReference type="HAMAP" id="MF_00547">
    <property type="entry name" value="Ribosomal_eL37"/>
    <property type="match status" value="1"/>
</dbReference>
<evidence type="ECO:0000256" key="1">
    <source>
        <dbReference type="ARBA" id="ARBA00001974"/>
    </source>
</evidence>
<dbReference type="GO" id="GO:1990904">
    <property type="term" value="C:ribonucleoprotein complex"/>
    <property type="evidence" value="ECO:0007669"/>
    <property type="project" value="UniProtKB-KW"/>
</dbReference>
<name>A0A9W8ACA2_9FUNG</name>
<comment type="similarity">
    <text evidence="4">Belongs to the eukaryotic ribosomal protein eL37 family.</text>
</comment>
<dbReference type="InterPro" id="IPR003171">
    <property type="entry name" value="Mehydrof_redctse-like"/>
</dbReference>
<accession>A0A9W8ACA2</accession>
<dbReference type="NCBIfam" id="TIGR00677">
    <property type="entry name" value="fadh2_euk"/>
    <property type="match status" value="1"/>
</dbReference>
<dbReference type="PROSITE" id="PS01077">
    <property type="entry name" value="RIBOSOMAL_L37E"/>
    <property type="match status" value="1"/>
</dbReference>
<evidence type="ECO:0000256" key="12">
    <source>
        <dbReference type="ARBA" id="ARBA00022980"/>
    </source>
</evidence>
<organism evidence="17 18">
    <name type="scientific">Tieghemiomyces parasiticus</name>
    <dbReference type="NCBI Taxonomy" id="78921"/>
    <lineage>
        <taxon>Eukaryota</taxon>
        <taxon>Fungi</taxon>
        <taxon>Fungi incertae sedis</taxon>
        <taxon>Zoopagomycota</taxon>
        <taxon>Kickxellomycotina</taxon>
        <taxon>Dimargaritomycetes</taxon>
        <taxon>Dimargaritales</taxon>
        <taxon>Dimargaritaceae</taxon>
        <taxon>Tieghemiomyces</taxon>
    </lineage>
</organism>
<evidence type="ECO:0000256" key="8">
    <source>
        <dbReference type="ARBA" id="ARBA00022771"/>
    </source>
</evidence>
<dbReference type="GO" id="GO:0006412">
    <property type="term" value="P:translation"/>
    <property type="evidence" value="ECO:0007669"/>
    <property type="project" value="InterPro"/>
</dbReference>
<dbReference type="NCBIfam" id="NF003214">
    <property type="entry name" value="PRK04179.1"/>
    <property type="match status" value="1"/>
</dbReference>
<dbReference type="InterPro" id="IPR011332">
    <property type="entry name" value="Ribosomal_zn-bd"/>
</dbReference>
<dbReference type="GO" id="GO:0009086">
    <property type="term" value="P:methionine biosynthetic process"/>
    <property type="evidence" value="ECO:0007669"/>
    <property type="project" value="TreeGrafter"/>
</dbReference>
<keyword evidence="9" id="KW-0274">FAD</keyword>
<dbReference type="EMBL" id="JANBPT010000065">
    <property type="protein sequence ID" value="KAJ1928624.1"/>
    <property type="molecule type" value="Genomic_DNA"/>
</dbReference>
<dbReference type="GO" id="GO:0003735">
    <property type="term" value="F:structural constituent of ribosome"/>
    <property type="evidence" value="ECO:0007669"/>
    <property type="project" value="InterPro"/>
</dbReference>
<dbReference type="OrthoDB" id="10259236at2759"/>
<dbReference type="GO" id="GO:0035999">
    <property type="term" value="P:tetrahydrofolate interconversion"/>
    <property type="evidence" value="ECO:0007669"/>
    <property type="project" value="TreeGrafter"/>
</dbReference>
<evidence type="ECO:0000256" key="2">
    <source>
        <dbReference type="ARBA" id="ARBA00004777"/>
    </source>
</evidence>
<keyword evidence="10" id="KW-0862">Zinc</keyword>
<keyword evidence="7" id="KW-0699">rRNA-binding</keyword>
<comment type="cofactor">
    <cofactor evidence="1">
        <name>FAD</name>
        <dbReference type="ChEBI" id="CHEBI:57692"/>
    </cofactor>
</comment>
<keyword evidence="6" id="KW-0479">Metal-binding</keyword>
<evidence type="ECO:0000256" key="14">
    <source>
        <dbReference type="ARBA" id="ARBA00023274"/>
    </source>
</evidence>
<dbReference type="GO" id="GO:0008270">
    <property type="term" value="F:zinc ion binding"/>
    <property type="evidence" value="ECO:0007669"/>
    <property type="project" value="UniProtKB-KW"/>
</dbReference>
<keyword evidence="14" id="KW-0687">Ribonucleoprotein</keyword>
<evidence type="ECO:0000256" key="10">
    <source>
        <dbReference type="ARBA" id="ARBA00022833"/>
    </source>
</evidence>
<comment type="caution">
    <text evidence="17">The sequence shown here is derived from an EMBL/GenBank/DDBJ whole genome shotgun (WGS) entry which is preliminary data.</text>
</comment>
<evidence type="ECO:0000256" key="13">
    <source>
        <dbReference type="ARBA" id="ARBA00023002"/>
    </source>
</evidence>
<dbReference type="InterPro" id="IPR004621">
    <property type="entry name" value="Fadh2_euk"/>
</dbReference>
<evidence type="ECO:0000313" key="17">
    <source>
        <dbReference type="EMBL" id="KAJ1928624.1"/>
    </source>
</evidence>
<dbReference type="GO" id="GO:0071949">
    <property type="term" value="F:FAD binding"/>
    <property type="evidence" value="ECO:0007669"/>
    <property type="project" value="TreeGrafter"/>
</dbReference>
<reference evidence="17" key="1">
    <citation type="submission" date="2022-07" db="EMBL/GenBank/DDBJ databases">
        <title>Phylogenomic reconstructions and comparative analyses of Kickxellomycotina fungi.</title>
        <authorList>
            <person name="Reynolds N.K."/>
            <person name="Stajich J.E."/>
            <person name="Barry K."/>
            <person name="Grigoriev I.V."/>
            <person name="Crous P."/>
            <person name="Smith M.E."/>
        </authorList>
    </citation>
    <scope>NUCLEOTIDE SEQUENCE</scope>
    <source>
        <strain evidence="17">RSA 861</strain>
    </source>
</reference>
<dbReference type="CDD" id="cd00537">
    <property type="entry name" value="MTHFR"/>
    <property type="match status" value="1"/>
</dbReference>
<dbReference type="PANTHER" id="PTHR45754:SF1">
    <property type="entry name" value="METHYLENETETRAHYDROFOLATE REDUCTASE 1"/>
    <property type="match status" value="1"/>
</dbReference>
<dbReference type="Gene3D" id="3.20.20.220">
    <property type="match status" value="1"/>
</dbReference>
<evidence type="ECO:0000259" key="16">
    <source>
        <dbReference type="Pfam" id="PF21895"/>
    </source>
</evidence>
<dbReference type="InterPro" id="IPR001569">
    <property type="entry name" value="Ribosomal_eL37"/>
</dbReference>
<evidence type="ECO:0000313" key="18">
    <source>
        <dbReference type="Proteomes" id="UP001150569"/>
    </source>
</evidence>
<comment type="pathway">
    <text evidence="2 15">One-carbon metabolism; tetrahydrofolate interconversion.</text>
</comment>
<dbReference type="Gene3D" id="2.20.25.30">
    <property type="match status" value="1"/>
</dbReference>
<dbReference type="InterPro" id="IPR029041">
    <property type="entry name" value="FAD-linked_oxidoreductase-like"/>
</dbReference>
<dbReference type="Proteomes" id="UP001150569">
    <property type="component" value="Unassembled WGS sequence"/>
</dbReference>
<comment type="similarity">
    <text evidence="3">Belongs to the methylenetetrahydrofolate reductase family.</text>
</comment>
<dbReference type="SUPFAM" id="SSF51730">
    <property type="entry name" value="FAD-linked oxidoreductase"/>
    <property type="match status" value="1"/>
</dbReference>
<dbReference type="InterPro" id="IPR011331">
    <property type="entry name" value="Ribosomal_eL37/eL43"/>
</dbReference>
<dbReference type="InterPro" id="IPR053806">
    <property type="entry name" value="MTHFR_C"/>
</dbReference>
<keyword evidence="12" id="KW-0689">Ribosomal protein</keyword>
<protein>
    <submittedName>
        <fullName evidence="17">Methylenetetrahydrofolate reductase 1</fullName>
        <ecNumber evidence="17">1.5.1.20</ecNumber>
    </submittedName>
</protein>
<dbReference type="SUPFAM" id="SSF57829">
    <property type="entry name" value="Zn-binding ribosomal proteins"/>
    <property type="match status" value="1"/>
</dbReference>